<keyword evidence="1" id="KW-1133">Transmembrane helix</keyword>
<sequence length="119" mass="12955">MSIKRYQNITTKTNRQAMNGNDQMFSNMVDAIPIFGQAKGLIHWASGDAVAGQRSLIFSTIVSVVLVVGYFAFKYGGVLIAICAGVDAAVIMRGLTTAFMPNGMIPSQHAIRTENLTRW</sequence>
<feature type="transmembrane region" description="Helical" evidence="1">
    <location>
        <begin position="56"/>
        <end position="73"/>
    </location>
</feature>
<evidence type="ECO:0000313" key="2">
    <source>
        <dbReference type="EMBL" id="CAH0103330.1"/>
    </source>
</evidence>
<keyword evidence="1" id="KW-0472">Membrane</keyword>
<keyword evidence="1" id="KW-0812">Transmembrane</keyword>
<protein>
    <submittedName>
        <fullName evidence="2">Uncharacterized protein</fullName>
    </submittedName>
</protein>
<feature type="transmembrane region" description="Helical" evidence="1">
    <location>
        <begin position="79"/>
        <end position="100"/>
    </location>
</feature>
<reference evidence="2" key="1">
    <citation type="submission" date="2021-11" db="EMBL/GenBank/DDBJ databases">
        <authorList>
            <person name="Schell T."/>
        </authorList>
    </citation>
    <scope>NUCLEOTIDE SEQUENCE</scope>
    <source>
        <strain evidence="2">M5</strain>
    </source>
</reference>
<dbReference type="OrthoDB" id="6162903at2759"/>
<name>A0A8J2WDS4_9CRUS</name>
<dbReference type="EMBL" id="CAKKLH010000109">
    <property type="protein sequence ID" value="CAH0103330.1"/>
    <property type="molecule type" value="Genomic_DNA"/>
</dbReference>
<comment type="caution">
    <text evidence="2">The sequence shown here is derived from an EMBL/GenBank/DDBJ whole genome shotgun (WGS) entry which is preliminary data.</text>
</comment>
<evidence type="ECO:0000313" key="3">
    <source>
        <dbReference type="Proteomes" id="UP000789390"/>
    </source>
</evidence>
<evidence type="ECO:0000256" key="1">
    <source>
        <dbReference type="SAM" id="Phobius"/>
    </source>
</evidence>
<proteinExistence type="predicted"/>
<dbReference type="AlphaFoldDB" id="A0A8J2WDS4"/>
<gene>
    <name evidence="2" type="ORF">DGAL_LOCUS5897</name>
</gene>
<accession>A0A8J2WDS4</accession>
<dbReference type="Proteomes" id="UP000789390">
    <property type="component" value="Unassembled WGS sequence"/>
</dbReference>
<keyword evidence="3" id="KW-1185">Reference proteome</keyword>
<organism evidence="2 3">
    <name type="scientific">Daphnia galeata</name>
    <dbReference type="NCBI Taxonomy" id="27404"/>
    <lineage>
        <taxon>Eukaryota</taxon>
        <taxon>Metazoa</taxon>
        <taxon>Ecdysozoa</taxon>
        <taxon>Arthropoda</taxon>
        <taxon>Crustacea</taxon>
        <taxon>Branchiopoda</taxon>
        <taxon>Diplostraca</taxon>
        <taxon>Cladocera</taxon>
        <taxon>Anomopoda</taxon>
        <taxon>Daphniidae</taxon>
        <taxon>Daphnia</taxon>
    </lineage>
</organism>